<keyword evidence="2" id="KW-1185">Reference proteome</keyword>
<comment type="caution">
    <text evidence="1">The sequence shown here is derived from an EMBL/GenBank/DDBJ whole genome shotgun (WGS) entry which is preliminary data.</text>
</comment>
<dbReference type="RefSeq" id="WP_369279255.1">
    <property type="nucleotide sequence ID" value="NZ_JBJVMW010000002.1"/>
</dbReference>
<name>A0ABW9IBQ8_STRGJ</name>
<proteinExistence type="predicted"/>
<organism evidence="1 2">
    <name type="scientific">Streptomyces galilaeus</name>
    <dbReference type="NCBI Taxonomy" id="33899"/>
    <lineage>
        <taxon>Bacteria</taxon>
        <taxon>Bacillati</taxon>
        <taxon>Actinomycetota</taxon>
        <taxon>Actinomycetes</taxon>
        <taxon>Kitasatosporales</taxon>
        <taxon>Streptomycetaceae</taxon>
        <taxon>Streptomyces</taxon>
    </lineage>
</organism>
<dbReference type="EMBL" id="JBJVNE010000003">
    <property type="protein sequence ID" value="MFM9645946.1"/>
    <property type="molecule type" value="Genomic_DNA"/>
</dbReference>
<evidence type="ECO:0000313" key="2">
    <source>
        <dbReference type="Proteomes" id="UP001631993"/>
    </source>
</evidence>
<accession>A0ABW9IBQ8</accession>
<evidence type="ECO:0000313" key="1">
    <source>
        <dbReference type="EMBL" id="MFM9645946.1"/>
    </source>
</evidence>
<protein>
    <submittedName>
        <fullName evidence="1">Uncharacterized protein</fullName>
    </submittedName>
</protein>
<sequence>MSRPSIAEVSTLIADLAALRQNPHRTSAEYAALMNRKADLLERIAAHTPGDADAAEVARLARERADSLKPAN</sequence>
<gene>
    <name evidence="1" type="ORF">ACKI1S_07330</name>
</gene>
<reference evidence="1 2" key="1">
    <citation type="submission" date="2024-12" db="EMBL/GenBank/DDBJ databases">
        <title>Forecasting of Potato common scab and diversities of Pathogenic streptomyces spp. in china.</title>
        <authorList>
            <person name="Handique U."/>
            <person name="Wu J."/>
        </authorList>
    </citation>
    <scope>NUCLEOTIDE SEQUENCE [LARGE SCALE GENOMIC DNA]</scope>
    <source>
        <strain evidence="1 2">ZRIMU1585</strain>
    </source>
</reference>
<dbReference type="Proteomes" id="UP001631993">
    <property type="component" value="Unassembled WGS sequence"/>
</dbReference>